<comment type="caution">
    <text evidence="2">The sequence shown here is derived from an EMBL/GenBank/DDBJ whole genome shotgun (WGS) entry which is preliminary data.</text>
</comment>
<dbReference type="Pfam" id="PF05598">
    <property type="entry name" value="DUF772"/>
    <property type="match status" value="1"/>
</dbReference>
<gene>
    <name evidence="2" type="ORF">HKBW3S25_01705</name>
</gene>
<evidence type="ECO:0000259" key="1">
    <source>
        <dbReference type="Pfam" id="PF05598"/>
    </source>
</evidence>
<dbReference type="PANTHER" id="PTHR33408">
    <property type="entry name" value="TRANSPOSASE"/>
    <property type="match status" value="1"/>
</dbReference>
<evidence type="ECO:0000313" key="3">
    <source>
        <dbReference type="Proteomes" id="UP000543224"/>
    </source>
</evidence>
<dbReference type="AlphaFoldDB" id="A0A6V8P3I6"/>
<protein>
    <recommendedName>
        <fullName evidence="1">Transposase InsH N-terminal domain-containing protein</fullName>
    </recommendedName>
</protein>
<reference evidence="2 3" key="1">
    <citation type="journal article" date="2020" name="Front. Microbiol.">
        <title>Single-cell genomics of novel Actinobacteria with the Wood-Ljungdahl pathway discovered in a serpentinizing system.</title>
        <authorList>
            <person name="Merino N."/>
            <person name="Kawai M."/>
            <person name="Boyd E.S."/>
            <person name="Colman D.R."/>
            <person name="McGlynn S.E."/>
            <person name="Nealson K.H."/>
            <person name="Kurokawa K."/>
            <person name="Hongoh Y."/>
        </authorList>
    </citation>
    <scope>NUCLEOTIDE SEQUENCE [LARGE SCALE GENOMIC DNA]</scope>
    <source>
        <strain evidence="2 3">S25</strain>
    </source>
</reference>
<dbReference type="InterPro" id="IPR008490">
    <property type="entry name" value="Transposase_InsH_N"/>
</dbReference>
<feature type="domain" description="Transposase InsH N-terminal" evidence="1">
    <location>
        <begin position="17"/>
        <end position="67"/>
    </location>
</feature>
<proteinExistence type="predicted"/>
<evidence type="ECO:0000313" key="2">
    <source>
        <dbReference type="EMBL" id="GFP26214.1"/>
    </source>
</evidence>
<dbReference type="PANTHER" id="PTHR33408:SF2">
    <property type="entry name" value="TRANSPOSASE DDE DOMAIN-CONTAINING PROTEIN"/>
    <property type="match status" value="1"/>
</dbReference>
<organism evidence="2 3">
    <name type="scientific">Candidatus Hakubella thermalkaliphila</name>
    <dbReference type="NCBI Taxonomy" id="2754717"/>
    <lineage>
        <taxon>Bacteria</taxon>
        <taxon>Bacillati</taxon>
        <taxon>Actinomycetota</taxon>
        <taxon>Actinomycetota incertae sedis</taxon>
        <taxon>Candidatus Hakubellales</taxon>
        <taxon>Candidatus Hakubellaceae</taxon>
        <taxon>Candidatus Hakubella</taxon>
    </lineage>
</organism>
<dbReference type="EMBL" id="BLRX01000444">
    <property type="protein sequence ID" value="GFP26214.1"/>
    <property type="molecule type" value="Genomic_DNA"/>
</dbReference>
<name>A0A6V8P3I6_9ACTN</name>
<dbReference type="Proteomes" id="UP000543224">
    <property type="component" value="Unassembled WGS sequence"/>
</dbReference>
<sequence>MSFKEYQPNQQFIFPPSLKDFLAEDHLALVIHEVVNNLNLSQLYARYSDLGCSAYHPSMLLKILFYEPSTREAVP</sequence>
<accession>A0A6V8P3I6</accession>